<organism evidence="1 2">
    <name type="scientific">Streptosporangium jomthongense</name>
    <dbReference type="NCBI Taxonomy" id="1193683"/>
    <lineage>
        <taxon>Bacteria</taxon>
        <taxon>Bacillati</taxon>
        <taxon>Actinomycetota</taxon>
        <taxon>Actinomycetes</taxon>
        <taxon>Streptosporangiales</taxon>
        <taxon>Streptosporangiaceae</taxon>
        <taxon>Streptosporangium</taxon>
    </lineage>
</organism>
<dbReference type="EMBL" id="JBHSBC010000022">
    <property type="protein sequence ID" value="MFC3983032.1"/>
    <property type="molecule type" value="Genomic_DNA"/>
</dbReference>
<comment type="caution">
    <text evidence="1">The sequence shown here is derived from an EMBL/GenBank/DDBJ whole genome shotgun (WGS) entry which is preliminary data.</text>
</comment>
<protein>
    <submittedName>
        <fullName evidence="1">Uncharacterized protein</fullName>
    </submittedName>
</protein>
<proteinExistence type="predicted"/>
<evidence type="ECO:0000313" key="2">
    <source>
        <dbReference type="Proteomes" id="UP001595698"/>
    </source>
</evidence>
<name>A0ABV8F6T7_9ACTN</name>
<gene>
    <name evidence="1" type="ORF">ACFOYY_23070</name>
</gene>
<dbReference type="RefSeq" id="WP_386191848.1">
    <property type="nucleotide sequence ID" value="NZ_JBHSBC010000022.1"/>
</dbReference>
<keyword evidence="2" id="KW-1185">Reference proteome</keyword>
<dbReference type="Proteomes" id="UP001595698">
    <property type="component" value="Unassembled WGS sequence"/>
</dbReference>
<accession>A0ABV8F6T7</accession>
<sequence length="211" mass="23214">MDPDELRQTFRELGARVYTALRDGGLEAGLLVELACLVEDWTVSTPATRELLERRTAELTAADVLRLGGALLDEVNFVPTYALEPALFAELEEDLKVVERDLRATGVTGTLRMVIPDWDSMGMAWVEFDGAFQGNGIPPGAGGVLNVADAAQEAIMEVIWRAWPVCPVHDRGLYTEAENETAVWRCTADEGHTVAPIGEFPPLPRRRGRVR</sequence>
<reference evidence="2" key="1">
    <citation type="journal article" date="2019" name="Int. J. Syst. Evol. Microbiol.">
        <title>The Global Catalogue of Microorganisms (GCM) 10K type strain sequencing project: providing services to taxonomists for standard genome sequencing and annotation.</title>
        <authorList>
            <consortium name="The Broad Institute Genomics Platform"/>
            <consortium name="The Broad Institute Genome Sequencing Center for Infectious Disease"/>
            <person name="Wu L."/>
            <person name="Ma J."/>
        </authorList>
    </citation>
    <scope>NUCLEOTIDE SEQUENCE [LARGE SCALE GENOMIC DNA]</scope>
    <source>
        <strain evidence="2">TBRC 7912</strain>
    </source>
</reference>
<evidence type="ECO:0000313" key="1">
    <source>
        <dbReference type="EMBL" id="MFC3983032.1"/>
    </source>
</evidence>